<evidence type="ECO:0000256" key="5">
    <source>
        <dbReference type="ARBA" id="ARBA00022989"/>
    </source>
</evidence>
<dbReference type="PANTHER" id="PTHR32196">
    <property type="entry name" value="ABC TRANSPORTER PERMEASE PROTEIN YPHD-RELATED-RELATED"/>
    <property type="match status" value="1"/>
</dbReference>
<feature type="transmembrane region" description="Helical" evidence="7">
    <location>
        <begin position="280"/>
        <end position="298"/>
    </location>
</feature>
<keyword evidence="3" id="KW-1003">Cell membrane</keyword>
<organism evidence="8 9">
    <name type="scientific">Phocoenobacter skyensis</name>
    <dbReference type="NCBI Taxonomy" id="97481"/>
    <lineage>
        <taxon>Bacteria</taxon>
        <taxon>Pseudomonadati</taxon>
        <taxon>Pseudomonadota</taxon>
        <taxon>Gammaproteobacteria</taxon>
        <taxon>Pasteurellales</taxon>
        <taxon>Pasteurellaceae</taxon>
        <taxon>Phocoenobacter</taxon>
    </lineage>
</organism>
<dbReference type="InterPro" id="IPR001851">
    <property type="entry name" value="ABC_transp_permease"/>
</dbReference>
<proteinExistence type="inferred from homology"/>
<accession>A0AAJ6NFC4</accession>
<evidence type="ECO:0000256" key="7">
    <source>
        <dbReference type="SAM" id="Phobius"/>
    </source>
</evidence>
<evidence type="ECO:0000256" key="3">
    <source>
        <dbReference type="ARBA" id="ARBA00022475"/>
    </source>
</evidence>
<dbReference type="GO" id="GO:0022857">
    <property type="term" value="F:transmembrane transporter activity"/>
    <property type="evidence" value="ECO:0007669"/>
    <property type="project" value="InterPro"/>
</dbReference>
<dbReference type="RefSeq" id="WP_306375490.1">
    <property type="nucleotide sequence ID" value="NZ_JASAYT010000040.1"/>
</dbReference>
<evidence type="ECO:0000313" key="9">
    <source>
        <dbReference type="Proteomes" id="UP001231736"/>
    </source>
</evidence>
<dbReference type="AlphaFoldDB" id="A0AAJ6NFC4"/>
<feature type="transmembrane region" description="Helical" evidence="7">
    <location>
        <begin position="20"/>
        <end position="40"/>
    </location>
</feature>
<dbReference type="PANTHER" id="PTHR32196:SF72">
    <property type="entry name" value="RIBOSE IMPORT PERMEASE PROTEIN RBSC"/>
    <property type="match status" value="1"/>
</dbReference>
<keyword evidence="6 7" id="KW-0472">Membrane</keyword>
<evidence type="ECO:0000256" key="2">
    <source>
        <dbReference type="ARBA" id="ARBA00007942"/>
    </source>
</evidence>
<feature type="transmembrane region" description="Helical" evidence="7">
    <location>
        <begin position="304"/>
        <end position="323"/>
    </location>
</feature>
<sequence>MTTIKNNKSSASKKITRALLKEAGIGVALVILLVFFTLAHSKFMTMSNVSNILTQISINTIIAAGMTFVILLGGIDLSVGAVLALCAVVSAKILTLASLPPFMAISLAVIASIIAGLLCGLISGSICEKWKIHSFIVTLGMLNIARGLALEIADARTIFGFPMSFNSFGAMTIFNIPVIFIIAILVVIIGGLVLSKTVFGRMIYAIGNNEESVRLSGHNPVKYKIIAFAICGGATGLAAIMYMLRLNIANPILGTGFELNAIAAVVIGGTSLFGGKGSMLGTFLGACIMGVLGNGLLLMGLGDFTRQIITGIVIILAVILDTYRGRLEKRLTDY</sequence>
<dbReference type="Pfam" id="PF02653">
    <property type="entry name" value="BPD_transp_2"/>
    <property type="match status" value="1"/>
</dbReference>
<dbReference type="CDD" id="cd06579">
    <property type="entry name" value="TM_PBP1_transp_AraH_like"/>
    <property type="match status" value="1"/>
</dbReference>
<evidence type="ECO:0000313" key="8">
    <source>
        <dbReference type="EMBL" id="MDP8175786.1"/>
    </source>
</evidence>
<evidence type="ECO:0000256" key="6">
    <source>
        <dbReference type="ARBA" id="ARBA00023136"/>
    </source>
</evidence>
<gene>
    <name evidence="8" type="ORF">QJU97_10015</name>
</gene>
<comment type="subcellular location">
    <subcellularLocation>
        <location evidence="1">Cell inner membrane</location>
        <topology evidence="1">Multi-pass membrane protein</topology>
    </subcellularLocation>
</comment>
<name>A0AAJ6NFC4_9PAST</name>
<evidence type="ECO:0000256" key="1">
    <source>
        <dbReference type="ARBA" id="ARBA00004429"/>
    </source>
</evidence>
<feature type="transmembrane region" description="Helical" evidence="7">
    <location>
        <begin position="252"/>
        <end position="273"/>
    </location>
</feature>
<feature type="transmembrane region" description="Helical" evidence="7">
    <location>
        <begin position="225"/>
        <end position="246"/>
    </location>
</feature>
<feature type="transmembrane region" description="Helical" evidence="7">
    <location>
        <begin position="173"/>
        <end position="194"/>
    </location>
</feature>
<protein>
    <submittedName>
        <fullName evidence="8">ABC transporter permease</fullName>
    </submittedName>
</protein>
<dbReference type="GO" id="GO:0005886">
    <property type="term" value="C:plasma membrane"/>
    <property type="evidence" value="ECO:0007669"/>
    <property type="project" value="UniProtKB-SubCell"/>
</dbReference>
<feature type="transmembrane region" description="Helical" evidence="7">
    <location>
        <begin position="103"/>
        <end position="123"/>
    </location>
</feature>
<feature type="transmembrane region" description="Helical" evidence="7">
    <location>
        <begin position="52"/>
        <end position="72"/>
    </location>
</feature>
<keyword evidence="4 7" id="KW-0812">Transmembrane</keyword>
<evidence type="ECO:0000256" key="4">
    <source>
        <dbReference type="ARBA" id="ARBA00022692"/>
    </source>
</evidence>
<feature type="transmembrane region" description="Helical" evidence="7">
    <location>
        <begin position="79"/>
        <end position="97"/>
    </location>
</feature>
<comment type="caution">
    <text evidence="8">The sequence shown here is derived from an EMBL/GenBank/DDBJ whole genome shotgun (WGS) entry which is preliminary data.</text>
</comment>
<dbReference type="Proteomes" id="UP001231736">
    <property type="component" value="Unassembled WGS sequence"/>
</dbReference>
<dbReference type="EMBL" id="JASAYT010000040">
    <property type="protein sequence ID" value="MDP8175786.1"/>
    <property type="molecule type" value="Genomic_DNA"/>
</dbReference>
<comment type="similarity">
    <text evidence="2">Belongs to the binding-protein-dependent transport system permease family. AraH/RbsC subfamily.</text>
</comment>
<keyword evidence="5 7" id="KW-1133">Transmembrane helix</keyword>
<reference evidence="8" key="1">
    <citation type="journal article" date="2023" name="Front. Microbiol.">
        <title>Phylogeography and host specificity of Pasteurellaceae pathogenic to sea-farmed fish in the north-east Atlantic.</title>
        <authorList>
            <person name="Gulla S."/>
            <person name="Colquhoun D.J."/>
            <person name="Olsen A.B."/>
            <person name="Spilsberg B."/>
            <person name="Lagesen K."/>
            <person name="Aakesson C.P."/>
            <person name="Strom S."/>
            <person name="Manji F."/>
            <person name="Birkbeck T.H."/>
            <person name="Nilsen H.K."/>
        </authorList>
    </citation>
    <scope>NUCLEOTIDE SEQUENCE</scope>
    <source>
        <strain evidence="8">98B1</strain>
    </source>
</reference>